<sequence>MTRISEELEVTYKTAWLMLHKICQAMRKRDAEYTLAGIIELDDAIWALLYPKEALIKTGNG</sequence>
<accession>A0ABT0WBA4</accession>
<organism evidence="1 2">
    <name type="scientific">Neobacillus pocheonensis</name>
    <dbReference type="NCBI Taxonomy" id="363869"/>
    <lineage>
        <taxon>Bacteria</taxon>
        <taxon>Bacillati</taxon>
        <taxon>Bacillota</taxon>
        <taxon>Bacilli</taxon>
        <taxon>Bacillales</taxon>
        <taxon>Bacillaceae</taxon>
        <taxon>Neobacillus</taxon>
    </lineage>
</organism>
<protein>
    <recommendedName>
        <fullName evidence="3">MarR family transcriptional regulator</fullName>
    </recommendedName>
</protein>
<evidence type="ECO:0000313" key="2">
    <source>
        <dbReference type="Proteomes" id="UP001523262"/>
    </source>
</evidence>
<comment type="caution">
    <text evidence="1">The sequence shown here is derived from an EMBL/GenBank/DDBJ whole genome shotgun (WGS) entry which is preliminary data.</text>
</comment>
<gene>
    <name evidence="1" type="ORF">NDK43_14045</name>
</gene>
<dbReference type="Proteomes" id="UP001523262">
    <property type="component" value="Unassembled WGS sequence"/>
</dbReference>
<evidence type="ECO:0000313" key="1">
    <source>
        <dbReference type="EMBL" id="MCM2533314.1"/>
    </source>
</evidence>
<keyword evidence="2" id="KW-1185">Reference proteome</keyword>
<proteinExistence type="predicted"/>
<evidence type="ECO:0008006" key="3">
    <source>
        <dbReference type="Google" id="ProtNLM"/>
    </source>
</evidence>
<name>A0ABT0WBA4_9BACI</name>
<reference evidence="1 2" key="1">
    <citation type="submission" date="2022-06" db="EMBL/GenBank/DDBJ databases">
        <authorList>
            <person name="Jeon C.O."/>
        </authorList>
    </citation>
    <scope>NUCLEOTIDE SEQUENCE [LARGE SCALE GENOMIC DNA]</scope>
    <source>
        <strain evidence="1 2">KCTC 13943</strain>
    </source>
</reference>
<dbReference type="EMBL" id="JAMQCR010000001">
    <property type="protein sequence ID" value="MCM2533314.1"/>
    <property type="molecule type" value="Genomic_DNA"/>
</dbReference>